<evidence type="ECO:0000313" key="2">
    <source>
        <dbReference type="EMBL" id="KAG5272782.1"/>
    </source>
</evidence>
<dbReference type="GO" id="GO:0032783">
    <property type="term" value="C:super elongation complex"/>
    <property type="evidence" value="ECO:0007669"/>
    <property type="project" value="TreeGrafter"/>
</dbReference>
<proteinExistence type="predicted"/>
<name>A0AAV6GHE3_9TELE</name>
<dbReference type="InterPro" id="IPR007797">
    <property type="entry name" value="AF4/FMR2"/>
</dbReference>
<dbReference type="Proteomes" id="UP000823561">
    <property type="component" value="Chromosome 12"/>
</dbReference>
<feature type="compositionally biased region" description="Polar residues" evidence="1">
    <location>
        <begin position="132"/>
        <end position="141"/>
    </location>
</feature>
<dbReference type="AlphaFoldDB" id="A0AAV6GHE3"/>
<feature type="region of interest" description="Disordered" evidence="1">
    <location>
        <begin position="19"/>
        <end position="52"/>
    </location>
</feature>
<organism evidence="2 3">
    <name type="scientific">Alosa alosa</name>
    <name type="common">allis shad</name>
    <dbReference type="NCBI Taxonomy" id="278164"/>
    <lineage>
        <taxon>Eukaryota</taxon>
        <taxon>Metazoa</taxon>
        <taxon>Chordata</taxon>
        <taxon>Craniata</taxon>
        <taxon>Vertebrata</taxon>
        <taxon>Euteleostomi</taxon>
        <taxon>Actinopterygii</taxon>
        <taxon>Neopterygii</taxon>
        <taxon>Teleostei</taxon>
        <taxon>Clupei</taxon>
        <taxon>Clupeiformes</taxon>
        <taxon>Clupeoidei</taxon>
        <taxon>Clupeidae</taxon>
        <taxon>Alosa</taxon>
    </lineage>
</organism>
<sequence>MAAWPSLHMEERNLLRQREWERRNQEAQQQQEQYQENAPLFGEPYKTDKGDELSSRIQRMLGNYEDMKDLHKNFGSMPKDLSASVPFGRPGRPIHLDVPKPPFQNAPPPYGGNQVVPATQPSKKSPAPDHTLLSSTYSHPSLSLDKGSPEPMDRKSEPWPEMASLPPALSPPSDPLSPLHSSDPSDTEQHDMDGKDSPGPRQPLQASSSGPSSLVDTSQAEAQMEGAPLACETAPLPSQTFPLPLSSKPSLVMPQKPWAYVRPMDGQDQVSSESPELKPSPDFDRQPYESLPDLKSISKPGLTQLKLPPPALEALSSDAQCVEEILRVS</sequence>
<evidence type="ECO:0000313" key="3">
    <source>
        <dbReference type="Proteomes" id="UP000823561"/>
    </source>
</evidence>
<protein>
    <recommendedName>
        <fullName evidence="4">AF4/FMR2 family member 1</fullName>
    </recommendedName>
</protein>
<feature type="compositionally biased region" description="Pro residues" evidence="1">
    <location>
        <begin position="99"/>
        <end position="110"/>
    </location>
</feature>
<keyword evidence="3" id="KW-1185">Reference proteome</keyword>
<dbReference type="PANTHER" id="PTHR10528:SF6">
    <property type="entry name" value="AF4_FMR2 FAMILY MEMBER 1"/>
    <property type="match status" value="1"/>
</dbReference>
<accession>A0AAV6GHE3</accession>
<feature type="compositionally biased region" description="Low complexity" evidence="1">
    <location>
        <begin position="26"/>
        <end position="37"/>
    </location>
</feature>
<evidence type="ECO:0008006" key="4">
    <source>
        <dbReference type="Google" id="ProtNLM"/>
    </source>
</evidence>
<evidence type="ECO:0000256" key="1">
    <source>
        <dbReference type="SAM" id="MobiDB-lite"/>
    </source>
</evidence>
<dbReference type="EMBL" id="JADWDJ010000012">
    <property type="protein sequence ID" value="KAG5272782.1"/>
    <property type="molecule type" value="Genomic_DNA"/>
</dbReference>
<dbReference type="Pfam" id="PF05110">
    <property type="entry name" value="AF-4"/>
    <property type="match status" value="1"/>
</dbReference>
<feature type="compositionally biased region" description="Basic and acidic residues" evidence="1">
    <location>
        <begin position="187"/>
        <end position="198"/>
    </location>
</feature>
<reference evidence="2" key="1">
    <citation type="submission" date="2020-10" db="EMBL/GenBank/DDBJ databases">
        <title>Chromosome-scale genome assembly of the Allis shad, Alosa alosa.</title>
        <authorList>
            <person name="Margot Z."/>
            <person name="Christophe K."/>
            <person name="Cabau C."/>
            <person name="Louis A."/>
            <person name="Berthelot C."/>
            <person name="Parey E."/>
            <person name="Roest Crollius H."/>
            <person name="Montfort J."/>
            <person name="Robinson-Rechavi M."/>
            <person name="Bucao C."/>
            <person name="Bouchez O."/>
            <person name="Gislard M."/>
            <person name="Lluch J."/>
            <person name="Milhes M."/>
            <person name="Lampietro C."/>
            <person name="Lopez Roques C."/>
            <person name="Donnadieu C."/>
            <person name="Braasch I."/>
            <person name="Desvignes T."/>
            <person name="Postlethwait J."/>
            <person name="Bobe J."/>
            <person name="Guiguen Y."/>
        </authorList>
    </citation>
    <scope>NUCLEOTIDE SEQUENCE</scope>
    <source>
        <strain evidence="2">M-15738</strain>
        <tissue evidence="2">Blood</tissue>
    </source>
</reference>
<dbReference type="Gene3D" id="6.10.250.2670">
    <property type="match status" value="1"/>
</dbReference>
<feature type="compositionally biased region" description="Polar residues" evidence="1">
    <location>
        <begin position="204"/>
        <end position="221"/>
    </location>
</feature>
<feature type="compositionally biased region" description="Basic and acidic residues" evidence="1">
    <location>
        <begin position="147"/>
        <end position="158"/>
    </location>
</feature>
<feature type="region of interest" description="Disordered" evidence="1">
    <location>
        <begin position="78"/>
        <end position="307"/>
    </location>
</feature>
<comment type="caution">
    <text evidence="2">The sequence shown here is derived from an EMBL/GenBank/DDBJ whole genome shotgun (WGS) entry which is preliminary data.</text>
</comment>
<gene>
    <name evidence="2" type="ORF">AALO_G00169240</name>
</gene>
<dbReference type="PANTHER" id="PTHR10528">
    <property type="entry name" value="AF4/FMR2 FAMILY MEMBER"/>
    <property type="match status" value="1"/>
</dbReference>
<feature type="compositionally biased region" description="Basic and acidic residues" evidence="1">
    <location>
        <begin position="275"/>
        <end position="287"/>
    </location>
</feature>
<dbReference type="GO" id="GO:0010468">
    <property type="term" value="P:regulation of gene expression"/>
    <property type="evidence" value="ECO:0007669"/>
    <property type="project" value="InterPro"/>
</dbReference>